<evidence type="ECO:0000256" key="6">
    <source>
        <dbReference type="ARBA" id="ARBA00022989"/>
    </source>
</evidence>
<dbReference type="PANTHER" id="PTHR38686:SF1">
    <property type="entry name" value="APOLIPOPROTEIN N-ACYLTRANSFERASE"/>
    <property type="match status" value="1"/>
</dbReference>
<evidence type="ECO:0000256" key="2">
    <source>
        <dbReference type="ARBA" id="ARBA00010065"/>
    </source>
</evidence>
<organism evidence="11 12">
    <name type="scientific">Aquimarina amphilecti</name>
    <dbReference type="NCBI Taxonomy" id="1038014"/>
    <lineage>
        <taxon>Bacteria</taxon>
        <taxon>Pseudomonadati</taxon>
        <taxon>Bacteroidota</taxon>
        <taxon>Flavobacteriia</taxon>
        <taxon>Flavobacteriales</taxon>
        <taxon>Flavobacteriaceae</taxon>
        <taxon>Aquimarina</taxon>
    </lineage>
</organism>
<name>A0A1H7PH74_AQUAM</name>
<feature type="domain" description="CN hydrolase" evidence="10">
    <location>
        <begin position="216"/>
        <end position="489"/>
    </location>
</feature>
<keyword evidence="8 9" id="KW-0012">Acyltransferase</keyword>
<dbReference type="Pfam" id="PF00795">
    <property type="entry name" value="CN_hydrolase"/>
    <property type="match status" value="1"/>
</dbReference>
<feature type="transmembrane region" description="Helical" evidence="9">
    <location>
        <begin position="77"/>
        <end position="98"/>
    </location>
</feature>
<keyword evidence="5 9" id="KW-0812">Transmembrane</keyword>
<evidence type="ECO:0000256" key="3">
    <source>
        <dbReference type="ARBA" id="ARBA00022475"/>
    </source>
</evidence>
<evidence type="ECO:0000256" key="9">
    <source>
        <dbReference type="HAMAP-Rule" id="MF_01148"/>
    </source>
</evidence>
<protein>
    <recommendedName>
        <fullName evidence="9">Apolipoprotein N-acyltransferase</fullName>
        <shortName evidence="9">ALP N-acyltransferase</shortName>
        <ecNumber evidence="9">2.3.1.269</ecNumber>
    </recommendedName>
</protein>
<feature type="transmembrane region" description="Helical" evidence="9">
    <location>
        <begin position="105"/>
        <end position="124"/>
    </location>
</feature>
<dbReference type="GO" id="GO:0016410">
    <property type="term" value="F:N-acyltransferase activity"/>
    <property type="evidence" value="ECO:0007669"/>
    <property type="project" value="UniProtKB-UniRule"/>
</dbReference>
<comment type="similarity">
    <text evidence="2 9">Belongs to the CN hydrolase family. Apolipoprotein N-acyltransferase subfamily.</text>
</comment>
<keyword evidence="3 9" id="KW-1003">Cell membrane</keyword>
<dbReference type="Pfam" id="PF20154">
    <property type="entry name" value="LNT_N"/>
    <property type="match status" value="1"/>
</dbReference>
<accession>A0A1H7PH74</accession>
<reference evidence="11 12" key="1">
    <citation type="submission" date="2016-10" db="EMBL/GenBank/DDBJ databases">
        <authorList>
            <person name="de Groot N.N."/>
        </authorList>
    </citation>
    <scope>NUCLEOTIDE SEQUENCE [LARGE SCALE GENOMIC DNA]</scope>
    <source>
        <strain evidence="11 12">DSM 25232</strain>
    </source>
</reference>
<dbReference type="PROSITE" id="PS50263">
    <property type="entry name" value="CN_HYDROLASE"/>
    <property type="match status" value="1"/>
</dbReference>
<comment type="subcellular location">
    <subcellularLocation>
        <location evidence="1 9">Cell membrane</location>
        <topology evidence="1 9">Multi-pass membrane protein</topology>
    </subcellularLocation>
</comment>
<proteinExistence type="inferred from homology"/>
<dbReference type="InterPro" id="IPR045378">
    <property type="entry name" value="LNT_N"/>
</dbReference>
<keyword evidence="11" id="KW-0449">Lipoprotein</keyword>
<comment type="catalytic activity">
    <reaction evidence="9">
        <text>N-terminal S-1,2-diacyl-sn-glyceryl-L-cysteinyl-[lipoprotein] + a glycerophospholipid = N-acyl-S-1,2-diacyl-sn-glyceryl-L-cysteinyl-[lipoprotein] + a 2-acyl-sn-glycero-3-phospholipid + H(+)</text>
        <dbReference type="Rhea" id="RHEA:48228"/>
        <dbReference type="Rhea" id="RHEA-COMP:14681"/>
        <dbReference type="Rhea" id="RHEA-COMP:14684"/>
        <dbReference type="ChEBI" id="CHEBI:15378"/>
        <dbReference type="ChEBI" id="CHEBI:136912"/>
        <dbReference type="ChEBI" id="CHEBI:140656"/>
        <dbReference type="ChEBI" id="CHEBI:140657"/>
        <dbReference type="ChEBI" id="CHEBI:140660"/>
        <dbReference type="EC" id="2.3.1.269"/>
    </reaction>
</comment>
<dbReference type="UniPathway" id="UPA00666"/>
<keyword evidence="12" id="KW-1185">Reference proteome</keyword>
<comment type="pathway">
    <text evidence="9">Protein modification; lipoprotein biosynthesis (N-acyl transfer).</text>
</comment>
<evidence type="ECO:0000256" key="5">
    <source>
        <dbReference type="ARBA" id="ARBA00022692"/>
    </source>
</evidence>
<evidence type="ECO:0000256" key="7">
    <source>
        <dbReference type="ARBA" id="ARBA00023136"/>
    </source>
</evidence>
<sequence length="528" mass="60112">MKNILLAILSGLLLSIGWPTYGFPLFLFFGFVPLLIIEYRIRNSKRHKTQVLGLAFLSFFIWNMITTWWIYNSTPFGMWFAEIVNTLLMALVFLTYHIIARRSSFTISSVFLICIWMSFEYLHLQWQFSWPWLNLGNGFANFTSWIQWYEYTGTFGGSLWIWIVNIGIYKSVLLFIEHKDKSILYRSAIKNGLVIIIPIIISFIILKTYTEEGKDVEVIILQPNINPYTEKYNTSDDRVGALLSSLTTKEISQTTDFIIAPETVFADNNRLKNFNNSIAKKTATSIIGNYPNANFLSGISLLDVFRNPTKVRPQTNEHKSGVFYDDYNSAFLVRPDGTTELYNKSKLVVGVENFPYQSVFKPLVGDAMIDLGGTVAKKTTQPDREVFFTKEGLGAGPIICYESVYGEFVTGYVRNEADFLAIITNDAWWGITQGHKQHLAYAKLRAIETRRSIARSANTGISAIISQTGNIVSSLDYNEQGTLKGTLKTNDKITFYVKAGDYLARVAIFLMISIFLFSVTKRRQKINA</sequence>
<evidence type="ECO:0000256" key="4">
    <source>
        <dbReference type="ARBA" id="ARBA00022679"/>
    </source>
</evidence>
<feature type="transmembrane region" description="Helical" evidence="9">
    <location>
        <begin position="188"/>
        <end position="206"/>
    </location>
</feature>
<keyword evidence="7 9" id="KW-0472">Membrane</keyword>
<dbReference type="PANTHER" id="PTHR38686">
    <property type="entry name" value="APOLIPOPROTEIN N-ACYLTRANSFERASE"/>
    <property type="match status" value="1"/>
</dbReference>
<dbReference type="OrthoDB" id="9804277at2"/>
<feature type="transmembrane region" description="Helical" evidence="9">
    <location>
        <begin position="502"/>
        <end position="520"/>
    </location>
</feature>
<comment type="function">
    <text evidence="9">Catalyzes the phospholipid dependent N-acylation of the N-terminal cysteine of apolipoprotein, the last step in lipoprotein maturation.</text>
</comment>
<evidence type="ECO:0000259" key="10">
    <source>
        <dbReference type="PROSITE" id="PS50263"/>
    </source>
</evidence>
<keyword evidence="4 9" id="KW-0808">Transferase</keyword>
<dbReference type="Gene3D" id="3.60.110.10">
    <property type="entry name" value="Carbon-nitrogen hydrolase"/>
    <property type="match status" value="1"/>
</dbReference>
<dbReference type="InterPro" id="IPR003010">
    <property type="entry name" value="C-N_Hydrolase"/>
</dbReference>
<dbReference type="InterPro" id="IPR036526">
    <property type="entry name" value="C-N_Hydrolase_sf"/>
</dbReference>
<feature type="transmembrane region" description="Helical" evidence="9">
    <location>
        <begin position="51"/>
        <end position="71"/>
    </location>
</feature>
<dbReference type="GO" id="GO:0005886">
    <property type="term" value="C:plasma membrane"/>
    <property type="evidence" value="ECO:0007669"/>
    <property type="project" value="UniProtKB-SubCell"/>
</dbReference>
<dbReference type="EC" id="2.3.1.269" evidence="9"/>
<dbReference type="SUPFAM" id="SSF56317">
    <property type="entry name" value="Carbon-nitrogen hydrolase"/>
    <property type="match status" value="1"/>
</dbReference>
<dbReference type="CDD" id="cd07571">
    <property type="entry name" value="ALP_N-acyl_transferase"/>
    <property type="match status" value="1"/>
</dbReference>
<dbReference type="InterPro" id="IPR004563">
    <property type="entry name" value="Apolipo_AcylTrfase"/>
</dbReference>
<dbReference type="NCBIfam" id="TIGR00546">
    <property type="entry name" value="lnt"/>
    <property type="match status" value="1"/>
</dbReference>
<dbReference type="EMBL" id="FOAB01000004">
    <property type="protein sequence ID" value="SEL34959.1"/>
    <property type="molecule type" value="Genomic_DNA"/>
</dbReference>
<dbReference type="Proteomes" id="UP000198521">
    <property type="component" value="Unassembled WGS sequence"/>
</dbReference>
<dbReference type="HAMAP" id="MF_01148">
    <property type="entry name" value="Lnt"/>
    <property type="match status" value="1"/>
</dbReference>
<dbReference type="AlphaFoldDB" id="A0A1H7PH74"/>
<gene>
    <name evidence="9" type="primary">lnt</name>
    <name evidence="11" type="ORF">SAMN04487910_2209</name>
</gene>
<dbReference type="RefSeq" id="WP_091408256.1">
    <property type="nucleotide sequence ID" value="NZ_FOAB01000004.1"/>
</dbReference>
<feature type="transmembrane region" description="Helical" evidence="9">
    <location>
        <begin position="159"/>
        <end position="176"/>
    </location>
</feature>
<dbReference type="STRING" id="1038014.SAMN04487910_2209"/>
<evidence type="ECO:0000313" key="12">
    <source>
        <dbReference type="Proteomes" id="UP000198521"/>
    </source>
</evidence>
<evidence type="ECO:0000313" key="11">
    <source>
        <dbReference type="EMBL" id="SEL34959.1"/>
    </source>
</evidence>
<dbReference type="GO" id="GO:0042158">
    <property type="term" value="P:lipoprotein biosynthetic process"/>
    <property type="evidence" value="ECO:0007669"/>
    <property type="project" value="UniProtKB-UniRule"/>
</dbReference>
<feature type="transmembrane region" description="Helical" evidence="9">
    <location>
        <begin position="20"/>
        <end position="39"/>
    </location>
</feature>
<evidence type="ECO:0000256" key="1">
    <source>
        <dbReference type="ARBA" id="ARBA00004651"/>
    </source>
</evidence>
<keyword evidence="6 9" id="KW-1133">Transmembrane helix</keyword>
<evidence type="ECO:0000256" key="8">
    <source>
        <dbReference type="ARBA" id="ARBA00023315"/>
    </source>
</evidence>